<reference evidence="3" key="1">
    <citation type="submission" date="2015-10" db="EMBL/GenBank/DDBJ databases">
        <title>Metagenome-Assembled Genomes uncover a global brackish microbiome.</title>
        <authorList>
            <person name="Hugerth L.W."/>
            <person name="Larsson J."/>
            <person name="Alneberg J."/>
            <person name="Lindh M.V."/>
            <person name="Legrand C."/>
            <person name="Pinhassi J."/>
            <person name="Andersson A."/>
        </authorList>
    </citation>
    <scope>NUCLEOTIDE SEQUENCE [LARGE SCALE GENOMIC DNA]</scope>
</reference>
<accession>A0A0R2PG80</accession>
<name>A0A0R2PG80_9GAMM</name>
<dbReference type="Gene3D" id="3.10.450.50">
    <property type="match status" value="1"/>
</dbReference>
<dbReference type="Proteomes" id="UP000050874">
    <property type="component" value="Unassembled WGS sequence"/>
</dbReference>
<protein>
    <recommendedName>
        <fullName evidence="1">SnoaL-like domain-containing protein</fullName>
    </recommendedName>
</protein>
<evidence type="ECO:0000259" key="1">
    <source>
        <dbReference type="Pfam" id="PF13577"/>
    </source>
</evidence>
<proteinExistence type="predicted"/>
<sequence>MDITEISDRLELEKLVTDYATAIDSRDFKQLNNLFTPDAQIDYTAVGGIAGSLAEIIAFLETALDFFPNYQHFISNISLTINGNTATGKVMCFNPMQTKDSQVFFLGMWYQDTYLKVNDKWFISSRIEESSWSHNVPVSVNTDPQQ</sequence>
<dbReference type="EMBL" id="LIAV01000488">
    <property type="protein sequence ID" value="KRO36870.1"/>
    <property type="molecule type" value="Genomic_DNA"/>
</dbReference>
<comment type="caution">
    <text evidence="2">The sequence shown here is derived from an EMBL/GenBank/DDBJ whole genome shotgun (WGS) entry which is preliminary data.</text>
</comment>
<dbReference type="InterPro" id="IPR037401">
    <property type="entry name" value="SnoaL-like"/>
</dbReference>
<dbReference type="AlphaFoldDB" id="A0A0R2PG80"/>
<dbReference type="InterPro" id="IPR032710">
    <property type="entry name" value="NTF2-like_dom_sf"/>
</dbReference>
<evidence type="ECO:0000313" key="3">
    <source>
        <dbReference type="Proteomes" id="UP000050874"/>
    </source>
</evidence>
<dbReference type="CDD" id="cd00531">
    <property type="entry name" value="NTF2_like"/>
    <property type="match status" value="1"/>
</dbReference>
<evidence type="ECO:0000313" key="2">
    <source>
        <dbReference type="EMBL" id="KRO36870.1"/>
    </source>
</evidence>
<feature type="domain" description="SnoaL-like" evidence="1">
    <location>
        <begin position="5"/>
        <end position="126"/>
    </location>
</feature>
<dbReference type="SUPFAM" id="SSF54427">
    <property type="entry name" value="NTF2-like"/>
    <property type="match status" value="1"/>
</dbReference>
<gene>
    <name evidence="2" type="ORF">ABR63_01140</name>
</gene>
<dbReference type="Pfam" id="PF13577">
    <property type="entry name" value="SnoaL_4"/>
    <property type="match status" value="1"/>
</dbReference>
<organism evidence="2 3">
    <name type="scientific">SAR86 cluster bacterium BACL1 MAG-120920-bin57</name>
    <dbReference type="NCBI Taxonomy" id="1655571"/>
    <lineage>
        <taxon>Bacteria</taxon>
        <taxon>Pseudomonadati</taxon>
        <taxon>Pseudomonadota</taxon>
        <taxon>Gammaproteobacteria</taxon>
        <taxon>SAR86 cluster</taxon>
    </lineage>
</organism>